<dbReference type="AlphaFoldDB" id="A0A1F6C9P8"/>
<dbReference type="SFLD" id="SFLDG00180">
    <property type="entry name" value="muconate_cycloisomerase"/>
    <property type="match status" value="1"/>
</dbReference>
<dbReference type="SUPFAM" id="SSF51604">
    <property type="entry name" value="Enolase C-terminal domain-like"/>
    <property type="match status" value="1"/>
</dbReference>
<name>A0A1F6C9P8_HANXR</name>
<dbReference type="InterPro" id="IPR034593">
    <property type="entry name" value="DgoD-like"/>
</dbReference>
<protein>
    <recommendedName>
        <fullName evidence="1">Mandelate racemase/muconate lactonizing enzyme C-terminal domain-containing protein</fullName>
    </recommendedName>
</protein>
<dbReference type="Gene3D" id="3.20.20.120">
    <property type="entry name" value="Enolase-like C-terminal domain"/>
    <property type="match status" value="1"/>
</dbReference>
<dbReference type="PROSITE" id="PS00909">
    <property type="entry name" value="MR_MLE_2"/>
    <property type="match status" value="1"/>
</dbReference>
<dbReference type="SUPFAM" id="SSF54826">
    <property type="entry name" value="Enolase N-terminal domain-like"/>
    <property type="match status" value="1"/>
</dbReference>
<proteinExistence type="predicted"/>
<dbReference type="GO" id="GO:0009063">
    <property type="term" value="P:amino acid catabolic process"/>
    <property type="evidence" value="ECO:0007669"/>
    <property type="project" value="InterPro"/>
</dbReference>
<dbReference type="SFLD" id="SFLDS00001">
    <property type="entry name" value="Enolase"/>
    <property type="match status" value="1"/>
</dbReference>
<dbReference type="CDD" id="cd03316">
    <property type="entry name" value="MR_like"/>
    <property type="match status" value="1"/>
</dbReference>
<reference evidence="2 3" key="1">
    <citation type="journal article" date="2016" name="Nat. Commun.">
        <title>Thousands of microbial genomes shed light on interconnected biogeochemical processes in an aquifer system.</title>
        <authorList>
            <person name="Anantharaman K."/>
            <person name="Brown C.T."/>
            <person name="Hug L.A."/>
            <person name="Sharon I."/>
            <person name="Castelle C.J."/>
            <person name="Probst A.J."/>
            <person name="Thomas B.C."/>
            <person name="Singh A."/>
            <person name="Wilkins M.J."/>
            <person name="Karaoz U."/>
            <person name="Brodie E.L."/>
            <person name="Williams K.H."/>
            <person name="Hubbard S.S."/>
            <person name="Banfield J.F."/>
        </authorList>
    </citation>
    <scope>NUCLEOTIDE SEQUENCE [LARGE SCALE GENOMIC DNA]</scope>
    <source>
        <strain evidence="3">RIFCSPLOWO2_12_FULL_64_10</strain>
    </source>
</reference>
<gene>
    <name evidence="2" type="ORF">A3F84_12280</name>
</gene>
<dbReference type="InterPro" id="IPR013342">
    <property type="entry name" value="Mandelate_racemase_C"/>
</dbReference>
<dbReference type="InterPro" id="IPR029017">
    <property type="entry name" value="Enolase-like_N"/>
</dbReference>
<evidence type="ECO:0000313" key="2">
    <source>
        <dbReference type="EMBL" id="OGG45771.1"/>
    </source>
</evidence>
<evidence type="ECO:0000313" key="3">
    <source>
        <dbReference type="Proteomes" id="UP000178606"/>
    </source>
</evidence>
<dbReference type="EMBL" id="MFKF01000366">
    <property type="protein sequence ID" value="OGG45771.1"/>
    <property type="molecule type" value="Genomic_DNA"/>
</dbReference>
<organism evidence="2 3">
    <name type="scientific">Handelsmanbacteria sp. (strain RIFCSPLOWO2_12_FULL_64_10)</name>
    <dbReference type="NCBI Taxonomy" id="1817868"/>
    <lineage>
        <taxon>Bacteria</taxon>
        <taxon>Candidatus Handelsmaniibacteriota</taxon>
    </lineage>
</organism>
<dbReference type="InterPro" id="IPR013341">
    <property type="entry name" value="Mandelate_racemase_N_dom"/>
</dbReference>
<comment type="caution">
    <text evidence="2">The sequence shown here is derived from an EMBL/GenBank/DDBJ whole genome shotgun (WGS) entry which is preliminary data.</text>
</comment>
<feature type="domain" description="Mandelate racemase/muconate lactonizing enzyme C-terminal" evidence="1">
    <location>
        <begin position="142"/>
        <end position="237"/>
    </location>
</feature>
<dbReference type="Pfam" id="PF02746">
    <property type="entry name" value="MR_MLE_N"/>
    <property type="match status" value="1"/>
</dbReference>
<dbReference type="Proteomes" id="UP000178606">
    <property type="component" value="Unassembled WGS sequence"/>
</dbReference>
<dbReference type="Gene3D" id="3.30.390.10">
    <property type="entry name" value="Enolase-like, N-terminal domain"/>
    <property type="match status" value="1"/>
</dbReference>
<evidence type="ECO:0000259" key="1">
    <source>
        <dbReference type="SMART" id="SM00922"/>
    </source>
</evidence>
<dbReference type="PROSITE" id="PS00908">
    <property type="entry name" value="MR_MLE_1"/>
    <property type="match status" value="1"/>
</dbReference>
<dbReference type="InterPro" id="IPR018110">
    <property type="entry name" value="Mandel_Rmase/mucon_lact_enz_CS"/>
</dbReference>
<accession>A0A1F6C9P8</accession>
<dbReference type="SMART" id="SM00922">
    <property type="entry name" value="MR_MLE"/>
    <property type="match status" value="1"/>
</dbReference>
<dbReference type="InterPro" id="IPR029065">
    <property type="entry name" value="Enolase_C-like"/>
</dbReference>
<dbReference type="PANTHER" id="PTHR48080">
    <property type="entry name" value="D-GALACTONATE DEHYDRATASE-RELATED"/>
    <property type="match status" value="1"/>
</dbReference>
<dbReference type="Pfam" id="PF13378">
    <property type="entry name" value="MR_MLE_C"/>
    <property type="match status" value="1"/>
</dbReference>
<sequence>MKITQVRVTPLSLPYKEAYHWSGGCPMGATVVLVEVETDVGIVGIGESTGDRSAEGVMGLIRGLTPLFVGEPAFDVERLMARAFRLGKLQNTPRFGNHAFAGLEMALWDAVGKAAGQPVHRLLGGATRREIDYFAFLQGDEAGELAEDARAAVEAGYSVIYMKVGRGEKKDLSNVRAVRREVGDLKLRVDVNEAWDVLTAIRMIRKLSEFDLEFVEQPTPSRDMEALAQVKAAVNVPIAIDQGVYTPAEVYEACRRRAADVIVLGPHETGGLLAFRKAAAVAEAAGLPVCLHGQHDTGISTCAENQICATVSNLTDGNQIMHQLLVEDLVTSPDLTVRKGKLPALEGVGLGFELDRDAVARGAERYRRQGQYYQFSV</sequence>
<dbReference type="InterPro" id="IPR036849">
    <property type="entry name" value="Enolase-like_C_sf"/>
</dbReference>